<keyword evidence="6" id="KW-1185">Reference proteome</keyword>
<evidence type="ECO:0000256" key="4">
    <source>
        <dbReference type="SAM" id="Coils"/>
    </source>
</evidence>
<dbReference type="PROSITE" id="PS50005">
    <property type="entry name" value="TPR"/>
    <property type="match status" value="2"/>
</dbReference>
<keyword evidence="1" id="KW-0677">Repeat</keyword>
<feature type="repeat" description="TPR" evidence="3">
    <location>
        <begin position="270"/>
        <end position="303"/>
    </location>
</feature>
<evidence type="ECO:0000313" key="5">
    <source>
        <dbReference type="EMBL" id="SHN19488.1"/>
    </source>
</evidence>
<dbReference type="Pfam" id="PF13432">
    <property type="entry name" value="TPR_16"/>
    <property type="match status" value="2"/>
</dbReference>
<dbReference type="PANTHER" id="PTHR45586">
    <property type="entry name" value="TPR REPEAT-CONTAINING PROTEIN PA4667"/>
    <property type="match status" value="1"/>
</dbReference>
<evidence type="ECO:0000256" key="2">
    <source>
        <dbReference type="ARBA" id="ARBA00022803"/>
    </source>
</evidence>
<dbReference type="EMBL" id="FRCZ01000004">
    <property type="protein sequence ID" value="SHN19488.1"/>
    <property type="molecule type" value="Genomic_DNA"/>
</dbReference>
<dbReference type="Pfam" id="PF14559">
    <property type="entry name" value="TPR_19"/>
    <property type="match status" value="2"/>
</dbReference>
<protein>
    <submittedName>
        <fullName evidence="5">Tetratricopeptide repeat-containing protein</fullName>
    </submittedName>
</protein>
<dbReference type="SUPFAM" id="SSF48452">
    <property type="entry name" value="TPR-like"/>
    <property type="match status" value="2"/>
</dbReference>
<keyword evidence="2 3" id="KW-0802">TPR repeat</keyword>
<evidence type="ECO:0000256" key="3">
    <source>
        <dbReference type="PROSITE-ProRule" id="PRU00339"/>
    </source>
</evidence>
<dbReference type="Proteomes" id="UP000184184">
    <property type="component" value="Unassembled WGS sequence"/>
</dbReference>
<organism evidence="5 6">
    <name type="scientific">Gracilibacillus kekensis</name>
    <dbReference type="NCBI Taxonomy" id="1027249"/>
    <lineage>
        <taxon>Bacteria</taxon>
        <taxon>Bacillati</taxon>
        <taxon>Bacillota</taxon>
        <taxon>Bacilli</taxon>
        <taxon>Bacillales</taxon>
        <taxon>Bacillaceae</taxon>
        <taxon>Gracilibacillus</taxon>
    </lineage>
</organism>
<dbReference type="RefSeq" id="WP_244535176.1">
    <property type="nucleotide sequence ID" value="NZ_FRCZ01000004.1"/>
</dbReference>
<dbReference type="Pfam" id="PF13181">
    <property type="entry name" value="TPR_8"/>
    <property type="match status" value="1"/>
</dbReference>
<evidence type="ECO:0000256" key="1">
    <source>
        <dbReference type="ARBA" id="ARBA00022737"/>
    </source>
</evidence>
<feature type="coiled-coil region" evidence="4">
    <location>
        <begin position="344"/>
        <end position="371"/>
    </location>
</feature>
<dbReference type="SMART" id="SM00028">
    <property type="entry name" value="TPR"/>
    <property type="match status" value="8"/>
</dbReference>
<dbReference type="InterPro" id="IPR051012">
    <property type="entry name" value="CellSynth/LPSAsmb/PSIAsmb"/>
</dbReference>
<sequence length="424" mass="48768">MENPIEQAIEMIHIGEIKEALTLLQEASITADGNTKLEIAQLFIELGNQDLAESVLEDILKQEPANSDAKLMYADIMIDDNKDEQAIELLNEVQEDDDNYLQALVQLADLYQAQGLFEVAERKLLTAKNIAPEEPIIDFALGELSFSAGEYHKSVIYFEKLYKNHKEFAGVEIAGRLAEAYALNGEFEESLYYYQTIDTEDPEILFRYGFLAYKSERYEIAIQAWEKLLEEELEYPSVYLYLANAYEEEGLAKEAIEAAMKGVEMDPFNKEIWFTAARLALKAGEAEKAFEYADKAISLDGEYQEALLFLIEAYKTQEEHSEIITLLTNKVDMDPLDGIFYWELAKAYNEEEAFKQALNAYQNAYNKMKDDTDFLKDYGYFLIEEGRSKDAVTVFEEYIAAEPSDFEIQHYVQRLKEQNNDTLF</sequence>
<name>A0A1M7PQ60_9BACI</name>
<dbReference type="PANTHER" id="PTHR45586:SF1">
    <property type="entry name" value="LIPOPOLYSACCHARIDE ASSEMBLY PROTEIN B"/>
    <property type="match status" value="1"/>
</dbReference>
<accession>A0A1M7PQ60</accession>
<proteinExistence type="predicted"/>
<dbReference type="AlphaFoldDB" id="A0A1M7PQ60"/>
<dbReference type="Gene3D" id="1.25.40.10">
    <property type="entry name" value="Tetratricopeptide repeat domain"/>
    <property type="match status" value="4"/>
</dbReference>
<gene>
    <name evidence="5" type="ORF">SAMN05216179_2425</name>
</gene>
<keyword evidence="4" id="KW-0175">Coiled coil</keyword>
<dbReference type="STRING" id="1027249.SAMN05216179_2425"/>
<feature type="repeat" description="TPR" evidence="3">
    <location>
        <begin position="236"/>
        <end position="269"/>
    </location>
</feature>
<reference evidence="5 6" key="1">
    <citation type="submission" date="2016-11" db="EMBL/GenBank/DDBJ databases">
        <authorList>
            <person name="Jaros S."/>
            <person name="Januszkiewicz K."/>
            <person name="Wedrychowicz H."/>
        </authorList>
    </citation>
    <scope>NUCLEOTIDE SEQUENCE [LARGE SCALE GENOMIC DNA]</scope>
    <source>
        <strain evidence="5 6">CGMCC 1.10681</strain>
    </source>
</reference>
<dbReference type="InterPro" id="IPR019734">
    <property type="entry name" value="TPR_rpt"/>
</dbReference>
<evidence type="ECO:0000313" key="6">
    <source>
        <dbReference type="Proteomes" id="UP000184184"/>
    </source>
</evidence>
<dbReference type="InterPro" id="IPR011990">
    <property type="entry name" value="TPR-like_helical_dom_sf"/>
</dbReference>